<accession>A0A9W9ALC9</accession>
<keyword evidence="6" id="KW-0408">Iron</keyword>
<dbReference type="PANTHER" id="PTHR46300">
    <property type="entry name" value="P450, PUTATIVE (EUROFUNG)-RELATED-RELATED"/>
    <property type="match status" value="1"/>
</dbReference>
<dbReference type="Pfam" id="PF00067">
    <property type="entry name" value="p450"/>
    <property type="match status" value="1"/>
</dbReference>
<dbReference type="InterPro" id="IPR050364">
    <property type="entry name" value="Cytochrome_P450_fung"/>
</dbReference>
<keyword evidence="5" id="KW-0560">Oxidoreductase</keyword>
<dbReference type="AlphaFoldDB" id="A0A9W9ALC9"/>
<proteinExistence type="inferred from homology"/>
<keyword evidence="7" id="KW-0503">Monooxygenase</keyword>
<dbReference type="GO" id="GO:0016020">
    <property type="term" value="C:membrane"/>
    <property type="evidence" value="ECO:0007669"/>
    <property type="project" value="UniProtKB-SubCell"/>
</dbReference>
<dbReference type="GO" id="GO:0016705">
    <property type="term" value="F:oxidoreductase activity, acting on paired donors, with incorporation or reduction of molecular oxygen"/>
    <property type="evidence" value="ECO:0007669"/>
    <property type="project" value="InterPro"/>
</dbReference>
<keyword evidence="4" id="KW-0479">Metal-binding</keyword>
<evidence type="ECO:0000256" key="4">
    <source>
        <dbReference type="ARBA" id="ARBA00022723"/>
    </source>
</evidence>
<comment type="cofactor">
    <cofactor evidence="1">
        <name>heme</name>
        <dbReference type="ChEBI" id="CHEBI:30413"/>
    </cofactor>
</comment>
<dbReference type="InterPro" id="IPR036396">
    <property type="entry name" value="Cyt_P450_sf"/>
</dbReference>
<keyword evidence="3" id="KW-0349">Heme</keyword>
<protein>
    <submittedName>
        <fullName evidence="8">Cytochrome P450</fullName>
    </submittedName>
</protein>
<evidence type="ECO:0000256" key="2">
    <source>
        <dbReference type="ARBA" id="ARBA00010617"/>
    </source>
</evidence>
<sequence>MTFATNGGWRANCYIVHTLRCYGIWYAIFDLSWQGDLVYLPYGNALKAHRKLFHQEFQPSNFSIRRPHHKKALRLFLNHLIDTPEEWLGHVKHFEYRWNTRRISRGKCNGLLPRYFVLAKSWYGIRDATITPLFIQVKQAMAKGTAADCFSLRCLANAQNPDPSPDRLSEEEEMIKQTAGTMYEGSADTGITILRTFILAMMCFPDAQRETQEELDRVVGKEQLPDYEDLDGGNEGLSRLPYVWAVIFEFLIYVWITRWQPVVPLFIPHLVNAEDTYKGYYIPKGSTIIPNVWSILRDERTYGPTAHTFDPKRWLLQERTNERGDSEAEARWKFNHDMPEPLTITFGFGRREAHGDFIIPNEHCFAPAFL</sequence>
<evidence type="ECO:0000256" key="3">
    <source>
        <dbReference type="ARBA" id="ARBA00022617"/>
    </source>
</evidence>
<dbReference type="PANTHER" id="PTHR46300:SF7">
    <property type="entry name" value="P450, PUTATIVE (EUROFUNG)-RELATED"/>
    <property type="match status" value="1"/>
</dbReference>
<dbReference type="SUPFAM" id="SSF48264">
    <property type="entry name" value="Cytochrome P450"/>
    <property type="match status" value="1"/>
</dbReference>
<organism evidence="8 9">
    <name type="scientific">Lentinula aciculospora</name>
    <dbReference type="NCBI Taxonomy" id="153920"/>
    <lineage>
        <taxon>Eukaryota</taxon>
        <taxon>Fungi</taxon>
        <taxon>Dikarya</taxon>
        <taxon>Basidiomycota</taxon>
        <taxon>Agaricomycotina</taxon>
        <taxon>Agaricomycetes</taxon>
        <taxon>Agaricomycetidae</taxon>
        <taxon>Agaricales</taxon>
        <taxon>Marasmiineae</taxon>
        <taxon>Omphalotaceae</taxon>
        <taxon>Lentinula</taxon>
    </lineage>
</organism>
<dbReference type="GO" id="GO:0005506">
    <property type="term" value="F:iron ion binding"/>
    <property type="evidence" value="ECO:0007669"/>
    <property type="project" value="InterPro"/>
</dbReference>
<reference evidence="8" key="1">
    <citation type="submission" date="2022-08" db="EMBL/GenBank/DDBJ databases">
        <title>A Global Phylogenomic Analysis of the Shiitake Genus Lentinula.</title>
        <authorList>
            <consortium name="DOE Joint Genome Institute"/>
            <person name="Sierra-Patev S."/>
            <person name="Min B."/>
            <person name="Naranjo-Ortiz M."/>
            <person name="Looney B."/>
            <person name="Konkel Z."/>
            <person name="Slot J.C."/>
            <person name="Sakamoto Y."/>
            <person name="Steenwyk J.L."/>
            <person name="Rokas A."/>
            <person name="Carro J."/>
            <person name="Camarero S."/>
            <person name="Ferreira P."/>
            <person name="Molpeceres G."/>
            <person name="Ruiz-Duenas F.J."/>
            <person name="Serrano A."/>
            <person name="Henrissat B."/>
            <person name="Drula E."/>
            <person name="Hughes K.W."/>
            <person name="Mata J.L."/>
            <person name="Ishikawa N.K."/>
            <person name="Vargas-Isla R."/>
            <person name="Ushijima S."/>
            <person name="Smith C.A."/>
            <person name="Ahrendt S."/>
            <person name="Andreopoulos W."/>
            <person name="He G."/>
            <person name="Labutti K."/>
            <person name="Lipzen A."/>
            <person name="Ng V."/>
            <person name="Riley R."/>
            <person name="Sandor L."/>
            <person name="Barry K."/>
            <person name="Martinez A.T."/>
            <person name="Xiao Y."/>
            <person name="Gibbons J.G."/>
            <person name="Terashima K."/>
            <person name="Grigoriev I.V."/>
            <person name="Hibbett D.S."/>
        </authorList>
    </citation>
    <scope>NUCLEOTIDE SEQUENCE</scope>
    <source>
        <strain evidence="8">JLM2183</strain>
    </source>
</reference>
<comment type="caution">
    <text evidence="8">The sequence shown here is derived from an EMBL/GenBank/DDBJ whole genome shotgun (WGS) entry which is preliminary data.</text>
</comment>
<dbReference type="InterPro" id="IPR001128">
    <property type="entry name" value="Cyt_P450"/>
</dbReference>
<comment type="similarity">
    <text evidence="2">Belongs to the cytochrome P450 family.</text>
</comment>
<dbReference type="OrthoDB" id="2789670at2759"/>
<keyword evidence="9" id="KW-1185">Reference proteome</keyword>
<evidence type="ECO:0000256" key="6">
    <source>
        <dbReference type="ARBA" id="ARBA00023004"/>
    </source>
</evidence>
<dbReference type="Proteomes" id="UP001150266">
    <property type="component" value="Unassembled WGS sequence"/>
</dbReference>
<evidence type="ECO:0000313" key="8">
    <source>
        <dbReference type="EMBL" id="KAJ4485411.1"/>
    </source>
</evidence>
<dbReference type="GO" id="GO:0020037">
    <property type="term" value="F:heme binding"/>
    <property type="evidence" value="ECO:0007669"/>
    <property type="project" value="InterPro"/>
</dbReference>
<evidence type="ECO:0000313" key="9">
    <source>
        <dbReference type="Proteomes" id="UP001150266"/>
    </source>
</evidence>
<evidence type="ECO:0000256" key="7">
    <source>
        <dbReference type="ARBA" id="ARBA00023033"/>
    </source>
</evidence>
<dbReference type="GO" id="GO:0004497">
    <property type="term" value="F:monooxygenase activity"/>
    <property type="evidence" value="ECO:0007669"/>
    <property type="project" value="UniProtKB-KW"/>
</dbReference>
<gene>
    <name evidence="8" type="ORF">J3R30DRAFT_3401218</name>
</gene>
<evidence type="ECO:0000256" key="1">
    <source>
        <dbReference type="ARBA" id="ARBA00001971"/>
    </source>
</evidence>
<dbReference type="Gene3D" id="1.10.630.10">
    <property type="entry name" value="Cytochrome P450"/>
    <property type="match status" value="1"/>
</dbReference>
<name>A0A9W9ALC9_9AGAR</name>
<dbReference type="EMBL" id="JAOTPV010000003">
    <property type="protein sequence ID" value="KAJ4485411.1"/>
    <property type="molecule type" value="Genomic_DNA"/>
</dbReference>
<evidence type="ECO:0000256" key="5">
    <source>
        <dbReference type="ARBA" id="ARBA00023002"/>
    </source>
</evidence>